<keyword evidence="7" id="KW-1185">Reference proteome</keyword>
<keyword evidence="2" id="KW-0645">Protease</keyword>
<dbReference type="eggNOG" id="KOG2183">
    <property type="taxonomic scope" value="Eukaryota"/>
</dbReference>
<dbReference type="SUPFAM" id="SSF53474">
    <property type="entry name" value="alpha/beta-Hydrolases"/>
    <property type="match status" value="1"/>
</dbReference>
<dbReference type="EMBL" id="KI536978">
    <property type="protein sequence ID" value="ESR37646.1"/>
    <property type="molecule type" value="Genomic_DNA"/>
</dbReference>
<evidence type="ECO:0000256" key="4">
    <source>
        <dbReference type="ARBA" id="ARBA00022801"/>
    </source>
</evidence>
<dbReference type="KEGG" id="cic:CICLE_v10030241mg"/>
<dbReference type="Gene3D" id="3.40.50.1820">
    <property type="entry name" value="alpha/beta hydrolase"/>
    <property type="match status" value="1"/>
</dbReference>
<sequence>YITMKSSQFSFQWLLLMVIFVSTSFHANGLKLRPRLGRIRRSRILEQKDSNHGFETFFYNQTIDHFSYGPESYQTFPQRYVINSKFWGGGNSPILAFLGAEAPIDDNIQPSGFTYENAHQFKALIVILEHRYYGKSVPFGSRKAALKNARHRGYFNSAQALADYASILLHIKDKYNATHAPVIAIGASYGGELATWFRLKYPHVVIGSLASSAPILYYGDITPWTTYHSVVSKDFRDTSEECFQTIKKSWSEIDNIASKPDGLAILSKKFKTCTPLKNTTELKDGLDTVYSEAAQYDSPSNIPVKRICNAIENAPNCGDDILCKIAAGVVEAYLLEYDGNNSRCYINEDRTGDESDEGWEWQSCSEMVVPMGKDKNSMYQPEPWNLTKYIKDCKEQYGVSPRPSWVLTYYGGHDIKLILRRSTSNIIFSNGMRDPFSRGGVLENISDSIIALSTKHGSHCLDLDEAKKSDPDWLVQQRKTEVKIMQGWITQYYDDFKAINK</sequence>
<dbReference type="OMA" id="LMWEWAR"/>
<organism evidence="6 7">
    <name type="scientific">Citrus clementina</name>
    <name type="common">Clementine</name>
    <name type="synonym">Citrus deliciosa x Citrus sinensis</name>
    <dbReference type="NCBI Taxonomy" id="85681"/>
    <lineage>
        <taxon>Eukaryota</taxon>
        <taxon>Viridiplantae</taxon>
        <taxon>Streptophyta</taxon>
        <taxon>Embryophyta</taxon>
        <taxon>Tracheophyta</taxon>
        <taxon>Spermatophyta</taxon>
        <taxon>Magnoliopsida</taxon>
        <taxon>eudicotyledons</taxon>
        <taxon>Gunneridae</taxon>
        <taxon>Pentapetalae</taxon>
        <taxon>rosids</taxon>
        <taxon>malvids</taxon>
        <taxon>Sapindales</taxon>
        <taxon>Rutaceae</taxon>
        <taxon>Aurantioideae</taxon>
        <taxon>Citrus</taxon>
    </lineage>
</organism>
<proteinExistence type="inferred from homology"/>
<dbReference type="GO" id="GO:0070008">
    <property type="term" value="F:serine-type exopeptidase activity"/>
    <property type="evidence" value="ECO:0007669"/>
    <property type="project" value="InterPro"/>
</dbReference>
<name>V4SKU1_CITCL</name>
<dbReference type="AlphaFoldDB" id="V4SKU1"/>
<dbReference type="PANTHER" id="PTHR11010:SF96">
    <property type="entry name" value="LYSOSOMAL PRO-X CARBOXYPEPTIDASE-LIKE ISOFORM X1"/>
    <property type="match status" value="1"/>
</dbReference>
<dbReference type="InterPro" id="IPR008758">
    <property type="entry name" value="Peptidase_S28"/>
</dbReference>
<dbReference type="Proteomes" id="UP000030687">
    <property type="component" value="Unassembled WGS sequence"/>
</dbReference>
<dbReference type="InterPro" id="IPR029058">
    <property type="entry name" value="AB_hydrolase_fold"/>
</dbReference>
<dbReference type="Gramene" id="ESR37646">
    <property type="protein sequence ID" value="ESR37646"/>
    <property type="gene ID" value="CICLE_v10030241mg"/>
</dbReference>
<keyword evidence="4" id="KW-0378">Hydrolase</keyword>
<keyword evidence="5" id="KW-0325">Glycoprotein</keyword>
<dbReference type="InterPro" id="IPR042269">
    <property type="entry name" value="Ser_carbopepase_S28_SKS"/>
</dbReference>
<dbReference type="GO" id="GO:0006508">
    <property type="term" value="P:proteolysis"/>
    <property type="evidence" value="ECO:0007669"/>
    <property type="project" value="UniProtKB-KW"/>
</dbReference>
<dbReference type="InParanoid" id="V4SKU1"/>
<protein>
    <recommendedName>
        <fullName evidence="8">Serine carboxypeptidase S28 family protein</fullName>
    </recommendedName>
</protein>
<dbReference type="GO" id="GO:0008239">
    <property type="term" value="F:dipeptidyl-peptidase activity"/>
    <property type="evidence" value="ECO:0007669"/>
    <property type="project" value="TreeGrafter"/>
</dbReference>
<dbReference type="PANTHER" id="PTHR11010">
    <property type="entry name" value="PROTEASE S28 PRO-X CARBOXYPEPTIDASE-RELATED"/>
    <property type="match status" value="1"/>
</dbReference>
<evidence type="ECO:0000256" key="1">
    <source>
        <dbReference type="ARBA" id="ARBA00011079"/>
    </source>
</evidence>
<dbReference type="Gene3D" id="1.20.120.980">
    <property type="entry name" value="Serine carboxypeptidase S28, SKS domain"/>
    <property type="match status" value="1"/>
</dbReference>
<dbReference type="OrthoDB" id="2130629at2759"/>
<evidence type="ECO:0008006" key="8">
    <source>
        <dbReference type="Google" id="ProtNLM"/>
    </source>
</evidence>
<gene>
    <name evidence="6" type="ORF">CICLE_v10030241mg</name>
</gene>
<evidence type="ECO:0000313" key="6">
    <source>
        <dbReference type="EMBL" id="ESR37646.1"/>
    </source>
</evidence>
<accession>V4SKU1</accession>
<comment type="similarity">
    <text evidence="1">Belongs to the peptidase S28 family.</text>
</comment>
<keyword evidence="3" id="KW-0732">Signal</keyword>
<dbReference type="Pfam" id="PF05577">
    <property type="entry name" value="Peptidase_S28"/>
    <property type="match status" value="1"/>
</dbReference>
<evidence type="ECO:0000256" key="2">
    <source>
        <dbReference type="ARBA" id="ARBA00022670"/>
    </source>
</evidence>
<feature type="non-terminal residue" evidence="6">
    <location>
        <position position="1"/>
    </location>
</feature>
<reference evidence="6 7" key="1">
    <citation type="submission" date="2013-10" db="EMBL/GenBank/DDBJ databases">
        <authorList>
            <consortium name="International Citrus Genome Consortium"/>
            <person name="Jenkins J."/>
            <person name="Schmutz J."/>
            <person name="Prochnik S."/>
            <person name="Rokhsar D."/>
            <person name="Gmitter F."/>
            <person name="Ollitrault P."/>
            <person name="Machado M."/>
            <person name="Talon M."/>
            <person name="Wincker P."/>
            <person name="Jaillon O."/>
            <person name="Morgante M."/>
        </authorList>
    </citation>
    <scope>NUCLEOTIDE SEQUENCE</scope>
    <source>
        <strain evidence="7">cv. Clemenules</strain>
    </source>
</reference>
<evidence type="ECO:0000256" key="5">
    <source>
        <dbReference type="ARBA" id="ARBA00023180"/>
    </source>
</evidence>
<dbReference type="MEROPS" id="S28.A03"/>
<evidence type="ECO:0000256" key="3">
    <source>
        <dbReference type="ARBA" id="ARBA00022729"/>
    </source>
</evidence>
<evidence type="ECO:0000313" key="7">
    <source>
        <dbReference type="Proteomes" id="UP000030687"/>
    </source>
</evidence>